<dbReference type="PANTHER" id="PTHR12046">
    <property type="entry name" value="HISTONE ACETYLTRANSFERASE TYPE B CATALYTIC SUBUNIT"/>
    <property type="match status" value="1"/>
</dbReference>
<dbReference type="GO" id="GO:0005634">
    <property type="term" value="C:nucleus"/>
    <property type="evidence" value="ECO:0007669"/>
    <property type="project" value="UniProtKB-SubCell"/>
</dbReference>
<evidence type="ECO:0000259" key="11">
    <source>
        <dbReference type="Pfam" id="PF00583"/>
    </source>
</evidence>
<protein>
    <recommendedName>
        <fullName evidence="4">Histone acetyltransferase type B catalytic subunit</fullName>
        <ecNumber evidence="3">2.3.1.48</ecNumber>
    </recommendedName>
</protein>
<keyword evidence="5" id="KW-0808">Transferase</keyword>
<comment type="similarity">
    <text evidence="2">Belongs to the HAT1 family.</text>
</comment>
<dbReference type="InterPro" id="IPR019467">
    <property type="entry name" value="Hat1_N"/>
</dbReference>
<dbReference type="RefSeq" id="XP_008873402.1">
    <property type="nucleotide sequence ID" value="XM_008875180.1"/>
</dbReference>
<dbReference type="GeneID" id="20086230"/>
<evidence type="ECO:0000256" key="6">
    <source>
        <dbReference type="ARBA" id="ARBA00022763"/>
    </source>
</evidence>
<dbReference type="GO" id="GO:0006281">
    <property type="term" value="P:DNA repair"/>
    <property type="evidence" value="ECO:0007669"/>
    <property type="project" value="UniProtKB-KW"/>
</dbReference>
<evidence type="ECO:0000256" key="4">
    <source>
        <dbReference type="ARBA" id="ARBA00021268"/>
    </source>
</evidence>
<dbReference type="GO" id="GO:0031509">
    <property type="term" value="P:subtelomeric heterochromatin formation"/>
    <property type="evidence" value="ECO:0007669"/>
    <property type="project" value="InterPro"/>
</dbReference>
<evidence type="ECO:0000256" key="2">
    <source>
        <dbReference type="ARBA" id="ARBA00010543"/>
    </source>
</evidence>
<keyword evidence="9" id="KW-0012">Acyltransferase</keyword>
<dbReference type="STRING" id="157072.A0A024TW45"/>
<evidence type="ECO:0000259" key="12">
    <source>
        <dbReference type="Pfam" id="PF10394"/>
    </source>
</evidence>
<evidence type="ECO:0000256" key="1">
    <source>
        <dbReference type="ARBA" id="ARBA00004123"/>
    </source>
</evidence>
<sequence length="411" mass="46491">MSRDVAEDGMEDERAAKKVRLMEDEPASKTVKMSEGTAANDAVLICIVNDASNWSDLPSFHPAFTYHAFGKEEIIRGYRGLSIMLRFNARTFDCLVEVNFDERDEGADDIIALMANSLPKGFTQDKDVFLRGLADVTSKPFGSLVNAYTKDDKEFATHYAVLYEDDAAAAYFDRMQKLSLWFIEGADDIDVRDGRWSVYVLFDLSRGFLHPAGYITVFAFNAPVKQIMMQSLRICQVLVLPPYQRQGHGERLVEYIMHQARSQPIVHEVTVEDPVPGFSMLRDLVDVKTCLSHGFFGLHPSETPASPGRGTQVLKPEDIEAVKKSLKLNKTQIHRCYEVLKLRHVDRANEPEYKAYRLEVKRRLHALHAEDLGATSSADRRKGLLAKLYESLEADYDVILERCGLLPHPES</sequence>
<name>A0A024TW45_9STRA</name>
<dbReference type="GO" id="GO:0042393">
    <property type="term" value="F:histone binding"/>
    <property type="evidence" value="ECO:0007669"/>
    <property type="project" value="InterPro"/>
</dbReference>
<reference evidence="13" key="1">
    <citation type="submission" date="2013-12" db="EMBL/GenBank/DDBJ databases">
        <title>The Genome Sequence of Aphanomyces invadans NJM9701.</title>
        <authorList>
            <consortium name="The Broad Institute Genomics Platform"/>
            <person name="Russ C."/>
            <person name="Tyler B."/>
            <person name="van West P."/>
            <person name="Dieguez-Uribeondo J."/>
            <person name="Young S.K."/>
            <person name="Zeng Q."/>
            <person name="Gargeya S."/>
            <person name="Fitzgerald M."/>
            <person name="Abouelleil A."/>
            <person name="Alvarado L."/>
            <person name="Chapman S.B."/>
            <person name="Gainer-Dewar J."/>
            <person name="Goldberg J."/>
            <person name="Griggs A."/>
            <person name="Gujja S."/>
            <person name="Hansen M."/>
            <person name="Howarth C."/>
            <person name="Imamovic A."/>
            <person name="Ireland A."/>
            <person name="Larimer J."/>
            <person name="McCowan C."/>
            <person name="Murphy C."/>
            <person name="Pearson M."/>
            <person name="Poon T.W."/>
            <person name="Priest M."/>
            <person name="Roberts A."/>
            <person name="Saif S."/>
            <person name="Shea T."/>
            <person name="Sykes S."/>
            <person name="Wortman J."/>
            <person name="Nusbaum C."/>
            <person name="Birren B."/>
        </authorList>
    </citation>
    <scope>NUCLEOTIDE SEQUENCE [LARGE SCALE GENOMIC DNA]</scope>
    <source>
        <strain evidence="13">NJM9701</strain>
    </source>
</reference>
<dbReference type="Gene3D" id="3.90.360.10">
    <property type="entry name" value="Histone acetyl transferase 1 (HAT1), N-terminal domain"/>
    <property type="match status" value="1"/>
</dbReference>
<dbReference type="Gene3D" id="1.10.10.390">
    <property type="match status" value="1"/>
</dbReference>
<accession>A0A024TW45</accession>
<dbReference type="SUPFAM" id="SSF55729">
    <property type="entry name" value="Acyl-CoA N-acyltransferases (Nat)"/>
    <property type="match status" value="1"/>
</dbReference>
<dbReference type="Pfam" id="PF10394">
    <property type="entry name" value="Hat1_N"/>
    <property type="match status" value="1"/>
</dbReference>
<feature type="domain" description="N-acetyltransferase" evidence="11">
    <location>
        <begin position="211"/>
        <end position="268"/>
    </location>
</feature>
<evidence type="ECO:0000256" key="3">
    <source>
        <dbReference type="ARBA" id="ARBA00013184"/>
    </source>
</evidence>
<dbReference type="AlphaFoldDB" id="A0A024TW45"/>
<gene>
    <name evidence="13" type="ORF">H310_09180</name>
</gene>
<keyword evidence="8" id="KW-0539">Nucleus</keyword>
<dbReference type="Pfam" id="PF00583">
    <property type="entry name" value="Acetyltransf_1"/>
    <property type="match status" value="1"/>
</dbReference>
<dbReference type="eggNOG" id="KOG2696">
    <property type="taxonomic scope" value="Eukaryota"/>
</dbReference>
<comment type="catalytic activity">
    <reaction evidence="10">
        <text>L-lysyl-[protein] + acetyl-CoA = N(6)-acetyl-L-lysyl-[protein] + CoA + H(+)</text>
        <dbReference type="Rhea" id="RHEA:45948"/>
        <dbReference type="Rhea" id="RHEA-COMP:9752"/>
        <dbReference type="Rhea" id="RHEA-COMP:10731"/>
        <dbReference type="ChEBI" id="CHEBI:15378"/>
        <dbReference type="ChEBI" id="CHEBI:29969"/>
        <dbReference type="ChEBI" id="CHEBI:57287"/>
        <dbReference type="ChEBI" id="CHEBI:57288"/>
        <dbReference type="ChEBI" id="CHEBI:61930"/>
        <dbReference type="EC" id="2.3.1.48"/>
    </reaction>
</comment>
<keyword evidence="6" id="KW-0227">DNA damage</keyword>
<comment type="subcellular location">
    <subcellularLocation>
        <location evidence="1">Nucleus</location>
    </subcellularLocation>
</comment>
<organism evidence="13">
    <name type="scientific">Aphanomyces invadans</name>
    <dbReference type="NCBI Taxonomy" id="157072"/>
    <lineage>
        <taxon>Eukaryota</taxon>
        <taxon>Sar</taxon>
        <taxon>Stramenopiles</taxon>
        <taxon>Oomycota</taxon>
        <taxon>Saprolegniomycetes</taxon>
        <taxon>Saprolegniales</taxon>
        <taxon>Verrucalvaceae</taxon>
        <taxon>Aphanomyces</taxon>
    </lineage>
</organism>
<dbReference type="GO" id="GO:0004402">
    <property type="term" value="F:histone acetyltransferase activity"/>
    <property type="evidence" value="ECO:0007669"/>
    <property type="project" value="InterPro"/>
</dbReference>
<dbReference type="InterPro" id="IPR037113">
    <property type="entry name" value="Hat1_N_sf"/>
</dbReference>
<dbReference type="EMBL" id="KI913971">
    <property type="protein sequence ID" value="ETV97841.1"/>
    <property type="molecule type" value="Genomic_DNA"/>
</dbReference>
<dbReference type="InterPro" id="IPR000182">
    <property type="entry name" value="GNAT_dom"/>
</dbReference>
<dbReference type="Gene3D" id="3.40.630.30">
    <property type="match status" value="1"/>
</dbReference>
<dbReference type="VEuPathDB" id="FungiDB:H310_09180"/>
<proteinExistence type="inferred from homology"/>
<dbReference type="InterPro" id="IPR017380">
    <property type="entry name" value="Hist_AcTrfase_B-typ_cat-su"/>
</dbReference>
<evidence type="ECO:0000313" key="13">
    <source>
        <dbReference type="EMBL" id="ETV97841.1"/>
    </source>
</evidence>
<keyword evidence="7" id="KW-0234">DNA repair</keyword>
<dbReference type="OrthoDB" id="10253098at2759"/>
<evidence type="ECO:0000256" key="8">
    <source>
        <dbReference type="ARBA" id="ARBA00023242"/>
    </source>
</evidence>
<evidence type="ECO:0000256" key="7">
    <source>
        <dbReference type="ARBA" id="ARBA00023204"/>
    </source>
</evidence>
<feature type="domain" description="Histone acetyl transferase HAT1 N-terminal" evidence="12">
    <location>
        <begin position="37"/>
        <end position="184"/>
    </location>
</feature>
<evidence type="ECO:0000256" key="9">
    <source>
        <dbReference type="ARBA" id="ARBA00023315"/>
    </source>
</evidence>
<dbReference type="InterPro" id="IPR016181">
    <property type="entry name" value="Acyl_CoA_acyltransferase"/>
</dbReference>
<dbReference type="InterPro" id="IPR013523">
    <property type="entry name" value="Hist_AcTrfase_HAT1_C"/>
</dbReference>
<dbReference type="GO" id="GO:0000781">
    <property type="term" value="C:chromosome, telomeric region"/>
    <property type="evidence" value="ECO:0007669"/>
    <property type="project" value="GOC"/>
</dbReference>
<dbReference type="CDD" id="cd04301">
    <property type="entry name" value="NAT_SF"/>
    <property type="match status" value="1"/>
</dbReference>
<dbReference type="EC" id="2.3.1.48" evidence="3"/>
<evidence type="ECO:0000256" key="10">
    <source>
        <dbReference type="ARBA" id="ARBA00048017"/>
    </source>
</evidence>
<evidence type="ECO:0000256" key="5">
    <source>
        <dbReference type="ARBA" id="ARBA00022679"/>
    </source>
</evidence>